<organism evidence="1 2">
    <name type="scientific">Characodon lateralis</name>
    <dbReference type="NCBI Taxonomy" id="208331"/>
    <lineage>
        <taxon>Eukaryota</taxon>
        <taxon>Metazoa</taxon>
        <taxon>Chordata</taxon>
        <taxon>Craniata</taxon>
        <taxon>Vertebrata</taxon>
        <taxon>Euteleostomi</taxon>
        <taxon>Actinopterygii</taxon>
        <taxon>Neopterygii</taxon>
        <taxon>Teleostei</taxon>
        <taxon>Neoteleostei</taxon>
        <taxon>Acanthomorphata</taxon>
        <taxon>Ovalentaria</taxon>
        <taxon>Atherinomorphae</taxon>
        <taxon>Cyprinodontiformes</taxon>
        <taxon>Goodeidae</taxon>
        <taxon>Characodon</taxon>
    </lineage>
</organism>
<gene>
    <name evidence="1" type="ORF">CHARACLAT_021325</name>
</gene>
<comment type="caution">
    <text evidence="1">The sequence shown here is derived from an EMBL/GenBank/DDBJ whole genome shotgun (WGS) entry which is preliminary data.</text>
</comment>
<accession>A0ABU7EMQ4</accession>
<name>A0ABU7EMQ4_9TELE</name>
<sequence length="101" mass="11792">MFFSYDAILCVKCTSSSCSKRPLQHDTATPILYSWEDVIWLANCPLHPPNVTLVIKDKYFKMCFFRPDISQNIKVFAPEWICRPYTGFLFRCWSDGVILSE</sequence>
<dbReference type="EMBL" id="JAHUTJ010059458">
    <property type="protein sequence ID" value="MED6287924.1"/>
    <property type="molecule type" value="Genomic_DNA"/>
</dbReference>
<dbReference type="Proteomes" id="UP001352852">
    <property type="component" value="Unassembled WGS sequence"/>
</dbReference>
<evidence type="ECO:0000313" key="1">
    <source>
        <dbReference type="EMBL" id="MED6287924.1"/>
    </source>
</evidence>
<keyword evidence="2" id="KW-1185">Reference proteome</keyword>
<evidence type="ECO:0000313" key="2">
    <source>
        <dbReference type="Proteomes" id="UP001352852"/>
    </source>
</evidence>
<reference evidence="1 2" key="1">
    <citation type="submission" date="2021-06" db="EMBL/GenBank/DDBJ databases">
        <authorList>
            <person name="Palmer J.M."/>
        </authorList>
    </citation>
    <scope>NUCLEOTIDE SEQUENCE [LARGE SCALE GENOMIC DNA]</scope>
    <source>
        <strain evidence="1 2">CL_MEX2019</strain>
        <tissue evidence="1">Muscle</tissue>
    </source>
</reference>
<protein>
    <submittedName>
        <fullName evidence="1">Uncharacterized protein</fullName>
    </submittedName>
</protein>
<proteinExistence type="predicted"/>